<dbReference type="InterPro" id="IPR001584">
    <property type="entry name" value="Integrase_cat-core"/>
</dbReference>
<dbReference type="GO" id="GO:0003676">
    <property type="term" value="F:nucleic acid binding"/>
    <property type="evidence" value="ECO:0007669"/>
    <property type="project" value="InterPro"/>
</dbReference>
<dbReference type="PANTHER" id="PTHR46889">
    <property type="entry name" value="TRANSPOSASE INSF FOR INSERTION SEQUENCE IS3B-RELATED"/>
    <property type="match status" value="1"/>
</dbReference>
<dbReference type="GO" id="GO:0015074">
    <property type="term" value="P:DNA integration"/>
    <property type="evidence" value="ECO:0007669"/>
    <property type="project" value="InterPro"/>
</dbReference>
<dbReference type="InterPro" id="IPR050900">
    <property type="entry name" value="Transposase_IS3/IS150/IS904"/>
</dbReference>
<protein>
    <submittedName>
        <fullName evidence="2">DDE-type integrase/transposase/recombinase</fullName>
    </submittedName>
</protein>
<name>A0A6N0I0R2_9GAMM</name>
<dbReference type="AlphaFoldDB" id="A0A6N0I0R2"/>
<feature type="domain" description="Integrase catalytic" evidence="1">
    <location>
        <begin position="33"/>
        <end position="129"/>
    </location>
</feature>
<evidence type="ECO:0000259" key="1">
    <source>
        <dbReference type="PROSITE" id="PS50994"/>
    </source>
</evidence>
<dbReference type="SUPFAM" id="SSF53098">
    <property type="entry name" value="Ribonuclease H-like"/>
    <property type="match status" value="1"/>
</dbReference>
<organism evidence="2 3">
    <name type="scientific">Candidatus Reidiella endopervernicosa</name>
    <dbReference type="NCBI Taxonomy" id="2738883"/>
    <lineage>
        <taxon>Bacteria</taxon>
        <taxon>Pseudomonadati</taxon>
        <taxon>Pseudomonadota</taxon>
        <taxon>Gammaproteobacteria</taxon>
        <taxon>Candidatus Reidiella</taxon>
    </lineage>
</organism>
<proteinExistence type="predicted"/>
<reference evidence="2 3" key="1">
    <citation type="submission" date="2020-05" db="EMBL/GenBank/DDBJ databases">
        <title>Horizontal transmission and recombination maintain forever young bacterial symbiont genomes.</title>
        <authorList>
            <person name="Russell S.L."/>
            <person name="Pepper-Tunick E."/>
            <person name="Svedberg J."/>
            <person name="Byrne A."/>
            <person name="Ruelas Castillo J."/>
            <person name="Vollmers C."/>
            <person name="Beinart R.A."/>
            <person name="Corbett-Detig R."/>
        </authorList>
    </citation>
    <scope>NUCLEOTIDE SEQUENCE [LARGE SCALE GENOMIC DNA]</scope>
    <source>
        <strain evidence="2">Santa_Monica_outfall</strain>
    </source>
</reference>
<dbReference type="RefSeq" id="WP_174673689.1">
    <property type="nucleotide sequence ID" value="NZ_CP054491.1"/>
</dbReference>
<dbReference type="Pfam" id="PF00665">
    <property type="entry name" value="rve"/>
    <property type="match status" value="1"/>
</dbReference>
<dbReference type="InterPro" id="IPR012337">
    <property type="entry name" value="RNaseH-like_sf"/>
</dbReference>
<dbReference type="KEGG" id="rev:HUE57_18635"/>
<dbReference type="Proteomes" id="UP000509658">
    <property type="component" value="Chromosome"/>
</dbReference>
<keyword evidence="3" id="KW-1185">Reference proteome</keyword>
<sequence length="129" mass="14947">MRDNGVVGRVVKVTRRQPGLKRFKAEGENLKRLAPNPDKINQVWVGDVTYLKVKGAWRYLATVMEVFSRRIIGWSLGRDRTTNLTLKALRHALRDREPEKGMIFHTDRGIEYTAHRFRNELKGMKSATV</sequence>
<accession>A0A6N0I0R2</accession>
<evidence type="ECO:0000313" key="2">
    <source>
        <dbReference type="EMBL" id="QKQ28076.1"/>
    </source>
</evidence>
<dbReference type="PANTHER" id="PTHR46889:SF7">
    <property type="entry name" value="TRANSPOSASE FOR INSERTION SEQUENCE ELEMENT IS904"/>
    <property type="match status" value="1"/>
</dbReference>
<dbReference type="PROSITE" id="PS50994">
    <property type="entry name" value="INTEGRASE"/>
    <property type="match status" value="1"/>
</dbReference>
<dbReference type="EMBL" id="CP054491">
    <property type="protein sequence ID" value="QKQ28076.1"/>
    <property type="molecule type" value="Genomic_DNA"/>
</dbReference>
<dbReference type="Gene3D" id="3.30.420.10">
    <property type="entry name" value="Ribonuclease H-like superfamily/Ribonuclease H"/>
    <property type="match status" value="1"/>
</dbReference>
<dbReference type="InterPro" id="IPR036397">
    <property type="entry name" value="RNaseH_sf"/>
</dbReference>
<evidence type="ECO:0000313" key="3">
    <source>
        <dbReference type="Proteomes" id="UP000509658"/>
    </source>
</evidence>
<gene>
    <name evidence="2" type="ORF">HUE57_18635</name>
</gene>